<feature type="non-terminal residue" evidence="2">
    <location>
        <position position="122"/>
    </location>
</feature>
<evidence type="ECO:0000256" key="1">
    <source>
        <dbReference type="SAM" id="MobiDB-lite"/>
    </source>
</evidence>
<proteinExistence type="predicted"/>
<protein>
    <submittedName>
        <fullName evidence="2">Rrf2-linked NADH-flavin reductase</fullName>
    </submittedName>
</protein>
<organism evidence="2">
    <name type="scientific">uncultured Blastococcus sp</name>
    <dbReference type="NCBI Taxonomy" id="217144"/>
    <lineage>
        <taxon>Bacteria</taxon>
        <taxon>Bacillati</taxon>
        <taxon>Actinomycetota</taxon>
        <taxon>Actinomycetes</taxon>
        <taxon>Geodermatophilales</taxon>
        <taxon>Geodermatophilaceae</taxon>
        <taxon>Blastococcus</taxon>
        <taxon>environmental samples</taxon>
    </lineage>
</organism>
<reference evidence="2" key="1">
    <citation type="submission" date="2020-02" db="EMBL/GenBank/DDBJ databases">
        <authorList>
            <person name="Meier V. D."/>
        </authorList>
    </citation>
    <scope>NUCLEOTIDE SEQUENCE</scope>
    <source>
        <strain evidence="2">AVDCRST_MAG57</strain>
    </source>
</reference>
<feature type="non-terminal residue" evidence="2">
    <location>
        <position position="1"/>
    </location>
</feature>
<dbReference type="EMBL" id="CADCTI010000100">
    <property type="protein sequence ID" value="CAA9231752.1"/>
    <property type="molecule type" value="Genomic_DNA"/>
</dbReference>
<feature type="compositionally biased region" description="Basic residues" evidence="1">
    <location>
        <begin position="63"/>
        <end position="82"/>
    </location>
</feature>
<accession>A0A6J4HRH2</accession>
<feature type="compositionally biased region" description="Basic residues" evidence="1">
    <location>
        <begin position="95"/>
        <end position="106"/>
    </location>
</feature>
<feature type="compositionally biased region" description="Basic and acidic residues" evidence="1">
    <location>
        <begin position="34"/>
        <end position="43"/>
    </location>
</feature>
<feature type="compositionally biased region" description="Basic residues" evidence="1">
    <location>
        <begin position="1"/>
        <end position="29"/>
    </location>
</feature>
<name>A0A6J4HRH2_9ACTN</name>
<sequence length="122" mass="14615">RRRADRHRRRRRLPARGRGRATAGRHPRLPGRLQAREPGDGCRARRPAVDPGDPRLVLPVPARRLRRLRPRRGPRHLPRRRRPPADRRRGELLHRRLRLRHRRPRRDRAAGPPARPLHRRVL</sequence>
<dbReference type="AlphaFoldDB" id="A0A6J4HRH2"/>
<evidence type="ECO:0000313" key="2">
    <source>
        <dbReference type="EMBL" id="CAA9231752.1"/>
    </source>
</evidence>
<gene>
    <name evidence="2" type="ORF">AVDCRST_MAG57-1857</name>
</gene>
<feature type="compositionally biased region" description="Basic and acidic residues" evidence="1">
    <location>
        <begin position="83"/>
        <end position="94"/>
    </location>
</feature>
<feature type="region of interest" description="Disordered" evidence="1">
    <location>
        <begin position="1"/>
        <end position="122"/>
    </location>
</feature>